<dbReference type="NCBIfam" id="NF033542">
    <property type="entry name" value="transpos_IS110"/>
    <property type="match status" value="1"/>
</dbReference>
<dbReference type="STRING" id="1229780.BN381_340001"/>
<dbReference type="Pfam" id="PF02371">
    <property type="entry name" value="Transposase_20"/>
    <property type="match status" value="1"/>
</dbReference>
<dbReference type="GO" id="GO:0003677">
    <property type="term" value="F:DNA binding"/>
    <property type="evidence" value="ECO:0007669"/>
    <property type="project" value="InterPro"/>
</dbReference>
<dbReference type="InterPro" id="IPR003346">
    <property type="entry name" value="Transposase_20"/>
</dbReference>
<dbReference type="OrthoDB" id="3188901at2"/>
<comment type="caution">
    <text evidence="3">The sequence shown here is derived from an EMBL/GenBank/DDBJ whole genome shotgun (WGS) entry which is preliminary data.</text>
</comment>
<dbReference type="PANTHER" id="PTHR33055">
    <property type="entry name" value="TRANSPOSASE FOR INSERTION SEQUENCE ELEMENT IS1111A"/>
    <property type="match status" value="1"/>
</dbReference>
<dbReference type="RefSeq" id="WP_012227779.1">
    <property type="nucleotide sequence ID" value="NZ_HG422565.1"/>
</dbReference>
<dbReference type="GO" id="GO:0006313">
    <property type="term" value="P:DNA transposition"/>
    <property type="evidence" value="ECO:0007669"/>
    <property type="project" value="InterPro"/>
</dbReference>
<accession>R4Z4B0</accession>
<evidence type="ECO:0000259" key="1">
    <source>
        <dbReference type="Pfam" id="PF01548"/>
    </source>
</evidence>
<dbReference type="HOGENOM" id="CLU_036902_0_0_11"/>
<reference evidence="3 4" key="1">
    <citation type="journal article" date="2013" name="ISME J.">
        <title>Metabolic model for the filamentous 'Candidatus Microthrix parvicella' based on genomic and metagenomic analyses.</title>
        <authorList>
            <person name="Jon McIlroy S."/>
            <person name="Kristiansen R."/>
            <person name="Albertsen M."/>
            <person name="Michael Karst S."/>
            <person name="Rossetti S."/>
            <person name="Lund Nielsen J."/>
            <person name="Tandoi V."/>
            <person name="James Seviour R."/>
            <person name="Nielsen P.H."/>
        </authorList>
    </citation>
    <scope>NUCLEOTIDE SEQUENCE [LARGE SCALE GENOMIC DNA]</scope>
    <source>
        <strain evidence="3 4">RN1</strain>
    </source>
</reference>
<gene>
    <name evidence="3" type="ORF">BN381_340001</name>
</gene>
<proteinExistence type="predicted"/>
<dbReference type="InterPro" id="IPR002525">
    <property type="entry name" value="Transp_IS110-like_N"/>
</dbReference>
<organism evidence="3 4">
    <name type="scientific">Candidatus Neomicrothrix parvicella RN1</name>
    <dbReference type="NCBI Taxonomy" id="1229780"/>
    <lineage>
        <taxon>Bacteria</taxon>
        <taxon>Bacillati</taxon>
        <taxon>Actinomycetota</taxon>
        <taxon>Acidimicrobiia</taxon>
        <taxon>Acidimicrobiales</taxon>
        <taxon>Microthrixaceae</taxon>
        <taxon>Candidatus Neomicrothrix</taxon>
    </lineage>
</organism>
<keyword evidence="4" id="KW-1185">Reference proteome</keyword>
<dbReference type="Proteomes" id="UP000018291">
    <property type="component" value="Unassembled WGS sequence"/>
</dbReference>
<feature type="domain" description="Transposase IS110-like N-terminal" evidence="1">
    <location>
        <begin position="5"/>
        <end position="161"/>
    </location>
</feature>
<dbReference type="eggNOG" id="COG3547">
    <property type="taxonomic scope" value="Bacteria"/>
</dbReference>
<protein>
    <submittedName>
        <fullName evidence="3">Transposase</fullName>
    </submittedName>
</protein>
<feature type="domain" description="Transposase IS116/IS110/IS902 C-terminal" evidence="2">
    <location>
        <begin position="274"/>
        <end position="355"/>
    </location>
</feature>
<dbReference type="AlphaFoldDB" id="R4Z4B0"/>
<dbReference type="InterPro" id="IPR047650">
    <property type="entry name" value="Transpos_IS110"/>
</dbReference>
<dbReference type="GO" id="GO:0004803">
    <property type="term" value="F:transposase activity"/>
    <property type="evidence" value="ECO:0007669"/>
    <property type="project" value="InterPro"/>
</dbReference>
<dbReference type="Pfam" id="PF01548">
    <property type="entry name" value="DEDD_Tnp_IS110"/>
    <property type="match status" value="1"/>
</dbReference>
<evidence type="ECO:0000259" key="2">
    <source>
        <dbReference type="Pfam" id="PF02371"/>
    </source>
</evidence>
<dbReference type="PANTHER" id="PTHR33055:SF3">
    <property type="entry name" value="PUTATIVE TRANSPOSASE FOR IS117-RELATED"/>
    <property type="match status" value="1"/>
</dbReference>
<sequence>MKVFVGDDWAEAHHDVHLMGETGEKLAAKRLPEGLDGIAGLHALIAEHTTDPTEVIVGIETERGLWVQALIAAEYQVYAINPLSVSRYRDRHNVAGAKSDPGDAKLLADLVRTDRHNHRPVAGDTDQADGLKVLARAHQNLIWDRTRHTNRLRNDLREFFPAALFAFESLADRDTIAVLTKAPHPDQARRLSIAQIRSALRKGGRQRNLDRRASEIQQALRTPQLDAPPAVTTAFAATTKALVEVIAGLNTSIAELETELAAHFDEHPDADIYLSLPGLGVVLGARVLAEFGDDPDRYDNAKSRRNYAGTSPLTIASGKKHAVLARHVRNRRLYDAIDQWAFCAITASPGCREFYDQHRAAGDLHHQALRALGNRLVGYLHGCLRTRTHYDEHTAWAHRQPAQTQTAA</sequence>
<evidence type="ECO:0000313" key="3">
    <source>
        <dbReference type="EMBL" id="CCM64141.1"/>
    </source>
</evidence>
<name>R4Z4B0_9ACTN</name>
<evidence type="ECO:0000313" key="4">
    <source>
        <dbReference type="Proteomes" id="UP000018291"/>
    </source>
</evidence>
<dbReference type="EMBL" id="CANL01000028">
    <property type="protein sequence ID" value="CCM64141.1"/>
    <property type="molecule type" value="Genomic_DNA"/>
</dbReference>